<keyword evidence="1" id="KW-0378">Hydrolase</keyword>
<evidence type="ECO:0000313" key="3">
    <source>
        <dbReference type="EMBL" id="QRD01007.1"/>
    </source>
</evidence>
<organism evidence="3 4">
    <name type="scientific">Phaeosphaeria nodorum (strain SN15 / ATCC MYA-4574 / FGSC 10173)</name>
    <name type="common">Glume blotch fungus</name>
    <name type="synonym">Parastagonospora nodorum</name>
    <dbReference type="NCBI Taxonomy" id="321614"/>
    <lineage>
        <taxon>Eukaryota</taxon>
        <taxon>Fungi</taxon>
        <taxon>Dikarya</taxon>
        <taxon>Ascomycota</taxon>
        <taxon>Pezizomycotina</taxon>
        <taxon>Dothideomycetes</taxon>
        <taxon>Pleosporomycetidae</taxon>
        <taxon>Pleosporales</taxon>
        <taxon>Pleosporineae</taxon>
        <taxon>Phaeosphaeriaceae</taxon>
        <taxon>Parastagonospora</taxon>
    </lineage>
</organism>
<dbReference type="Gene3D" id="3.40.50.1820">
    <property type="entry name" value="alpha/beta hydrolase"/>
    <property type="match status" value="1"/>
</dbReference>
<dbReference type="InterPro" id="IPR013094">
    <property type="entry name" value="AB_hydrolase_3"/>
</dbReference>
<protein>
    <recommendedName>
        <fullName evidence="2">Alpha/beta hydrolase fold-3 domain-containing protein</fullName>
    </recommendedName>
</protein>
<feature type="domain" description="Alpha/beta hydrolase fold-3" evidence="2">
    <location>
        <begin position="61"/>
        <end position="179"/>
    </location>
</feature>
<dbReference type="PANTHER" id="PTHR48081:SF8">
    <property type="entry name" value="ALPHA_BETA HYDROLASE FOLD-3 DOMAIN-CONTAINING PROTEIN-RELATED"/>
    <property type="match status" value="1"/>
</dbReference>
<proteinExistence type="predicted"/>
<reference evidence="4" key="1">
    <citation type="journal article" date="2021" name="BMC Genomics">
        <title>Chromosome-level genome assembly and manually-curated proteome of model necrotroph Parastagonospora nodorum Sn15 reveals a genome-wide trove of candidate effector homologs, and redundancy of virulence-related functions within an accessory chromosome.</title>
        <authorList>
            <person name="Bertazzoni S."/>
            <person name="Jones D.A.B."/>
            <person name="Phan H.T."/>
            <person name="Tan K.-C."/>
            <person name="Hane J.K."/>
        </authorList>
    </citation>
    <scope>NUCLEOTIDE SEQUENCE [LARGE SCALE GENOMIC DNA]</scope>
    <source>
        <strain evidence="4">SN15 / ATCC MYA-4574 / FGSC 10173)</strain>
    </source>
</reference>
<dbReference type="AlphaFoldDB" id="A0A7U2F980"/>
<dbReference type="OrthoDB" id="433474at2759"/>
<dbReference type="InterPro" id="IPR029058">
    <property type="entry name" value="AB_hydrolase_fold"/>
</dbReference>
<dbReference type="GO" id="GO:0016787">
    <property type="term" value="F:hydrolase activity"/>
    <property type="evidence" value="ECO:0007669"/>
    <property type="project" value="UniProtKB-KW"/>
</dbReference>
<evidence type="ECO:0000313" key="4">
    <source>
        <dbReference type="Proteomes" id="UP000663193"/>
    </source>
</evidence>
<dbReference type="EMBL" id="CP069033">
    <property type="protein sequence ID" value="QRD01007.1"/>
    <property type="molecule type" value="Genomic_DNA"/>
</dbReference>
<dbReference type="Pfam" id="PF07859">
    <property type="entry name" value="Abhydrolase_3"/>
    <property type="match status" value="1"/>
</dbReference>
<evidence type="ECO:0000259" key="2">
    <source>
        <dbReference type="Pfam" id="PF07859"/>
    </source>
</evidence>
<sequence length="209" mass="23435">MSTDLQQTRAGLNAAVRNIWQQYTHEIVSHEASVPSENHVIPVRVWQPKYPTTHPRDVSLAIHGGGWSMGDEYADSFMVRALVQKLNMTVVTLDYRLSPETTYPGPFQDVLTVFKWVPNRPGAIYPDGESQGARPDHDIFVCGFSAGANLAAALCLWARENKLLSKIRAQILFSPAVCHYKCYSIAQERHDCELKSFYTAGSPLLDREV</sequence>
<evidence type="ECO:0000256" key="1">
    <source>
        <dbReference type="ARBA" id="ARBA00022801"/>
    </source>
</evidence>
<dbReference type="SUPFAM" id="SSF53474">
    <property type="entry name" value="alpha/beta-Hydrolases"/>
    <property type="match status" value="1"/>
</dbReference>
<dbReference type="PANTHER" id="PTHR48081">
    <property type="entry name" value="AB HYDROLASE SUPERFAMILY PROTEIN C4A8.06C"/>
    <property type="match status" value="1"/>
</dbReference>
<dbReference type="InterPro" id="IPR050300">
    <property type="entry name" value="GDXG_lipolytic_enzyme"/>
</dbReference>
<gene>
    <name evidence="3" type="ORF">JI435_153910</name>
</gene>
<keyword evidence="4" id="KW-1185">Reference proteome</keyword>
<name>A0A7U2F980_PHANO</name>
<accession>A0A7U2F980</accession>
<dbReference type="Proteomes" id="UP000663193">
    <property type="component" value="Chromosome 11"/>
</dbReference>
<dbReference type="VEuPathDB" id="FungiDB:JI435_153910"/>